<sequence length="211" mass="22728">MDARVAIASCAARARRVRRNRLIREAPGAFFQPFPNRSGANVAAVQSIRGTGMQGAAGADAGGQEFLVFTLGAEEYGIDILKVQEIRGYDSGTRIANAPDFIKGVINLRGIIVPIVDMRIKFHLGRVEYGQQTVVIILNIAHRVVGMVVDGVSDVLTLQTDQIMPAPEFGATLTTEYLTGLGTVDGRMLILLDIESLMLSPDMALMDEPAT</sequence>
<dbReference type="CDD" id="cd00732">
    <property type="entry name" value="CheW"/>
    <property type="match status" value="1"/>
</dbReference>
<dbReference type="PANTHER" id="PTHR22617:SF45">
    <property type="entry name" value="CHEMOTAXIS PROTEIN CHEW"/>
    <property type="match status" value="1"/>
</dbReference>
<dbReference type="GO" id="GO:0005829">
    <property type="term" value="C:cytosol"/>
    <property type="evidence" value="ECO:0007669"/>
    <property type="project" value="TreeGrafter"/>
</dbReference>
<dbReference type="Gene3D" id="2.40.50.180">
    <property type="entry name" value="CheA-289, Domain 4"/>
    <property type="match status" value="1"/>
</dbReference>
<protein>
    <recommendedName>
        <fullName evidence="2">Chemotaxis protein CheW</fullName>
    </recommendedName>
</protein>
<name>A0A1G6HGW4_9BURK</name>
<proteinExistence type="predicted"/>
<accession>A0A1G6HGW4</accession>
<dbReference type="AlphaFoldDB" id="A0A1G6HGW4"/>
<dbReference type="GO" id="GO:0006935">
    <property type="term" value="P:chemotaxis"/>
    <property type="evidence" value="ECO:0007669"/>
    <property type="project" value="UniProtKB-KW"/>
</dbReference>
<dbReference type="STRING" id="416944.SAMN05421548_102238"/>
<dbReference type="PANTHER" id="PTHR22617">
    <property type="entry name" value="CHEMOTAXIS SENSOR HISTIDINE KINASE-RELATED"/>
    <property type="match status" value="1"/>
</dbReference>
<dbReference type="InterPro" id="IPR002545">
    <property type="entry name" value="CheW-lke_dom"/>
</dbReference>
<dbReference type="InterPro" id="IPR036061">
    <property type="entry name" value="CheW-like_dom_sf"/>
</dbReference>
<reference evidence="7" key="1">
    <citation type="submission" date="2016-09" db="EMBL/GenBank/DDBJ databases">
        <authorList>
            <person name="Varghese N."/>
            <person name="Submissions S."/>
        </authorList>
    </citation>
    <scope>NUCLEOTIDE SEQUENCE [LARGE SCALE GENOMIC DNA]</scope>
    <source>
        <strain evidence="7">TNe-862</strain>
    </source>
</reference>
<feature type="domain" description="CheW-like" evidence="5">
    <location>
        <begin position="63"/>
        <end position="203"/>
    </location>
</feature>
<organism evidence="6 7">
    <name type="scientific">Paraburkholderia lycopersici</name>
    <dbReference type="NCBI Taxonomy" id="416944"/>
    <lineage>
        <taxon>Bacteria</taxon>
        <taxon>Pseudomonadati</taxon>
        <taxon>Pseudomonadota</taxon>
        <taxon>Betaproteobacteria</taxon>
        <taxon>Burkholderiales</taxon>
        <taxon>Burkholderiaceae</taxon>
        <taxon>Paraburkholderia</taxon>
    </lineage>
</organism>
<dbReference type="SMART" id="SM00260">
    <property type="entry name" value="CheW"/>
    <property type="match status" value="1"/>
</dbReference>
<evidence type="ECO:0000256" key="3">
    <source>
        <dbReference type="ARBA" id="ARBA00022490"/>
    </source>
</evidence>
<keyword evidence="4" id="KW-0145">Chemotaxis</keyword>
<evidence type="ECO:0000256" key="2">
    <source>
        <dbReference type="ARBA" id="ARBA00021483"/>
    </source>
</evidence>
<evidence type="ECO:0000313" key="7">
    <source>
        <dbReference type="Proteomes" id="UP000198908"/>
    </source>
</evidence>
<dbReference type="Pfam" id="PF01584">
    <property type="entry name" value="CheW"/>
    <property type="match status" value="1"/>
</dbReference>
<evidence type="ECO:0000259" key="5">
    <source>
        <dbReference type="PROSITE" id="PS50851"/>
    </source>
</evidence>
<gene>
    <name evidence="6" type="ORF">SAMN05421548_102238</name>
</gene>
<dbReference type="EMBL" id="FMYQ01000002">
    <property type="protein sequence ID" value="SDB92686.1"/>
    <property type="molecule type" value="Genomic_DNA"/>
</dbReference>
<dbReference type="Proteomes" id="UP000198908">
    <property type="component" value="Unassembled WGS sequence"/>
</dbReference>
<evidence type="ECO:0000256" key="1">
    <source>
        <dbReference type="ARBA" id="ARBA00004496"/>
    </source>
</evidence>
<comment type="subcellular location">
    <subcellularLocation>
        <location evidence="1">Cytoplasm</location>
    </subcellularLocation>
</comment>
<evidence type="ECO:0000256" key="4">
    <source>
        <dbReference type="ARBA" id="ARBA00022500"/>
    </source>
</evidence>
<keyword evidence="7" id="KW-1185">Reference proteome</keyword>
<dbReference type="PROSITE" id="PS50851">
    <property type="entry name" value="CHEW"/>
    <property type="match status" value="1"/>
</dbReference>
<dbReference type="FunFam" id="2.40.50.180:FF:000002">
    <property type="entry name" value="Chemotaxis protein CheW"/>
    <property type="match status" value="1"/>
</dbReference>
<evidence type="ECO:0000313" key="6">
    <source>
        <dbReference type="EMBL" id="SDB92686.1"/>
    </source>
</evidence>
<dbReference type="InterPro" id="IPR039315">
    <property type="entry name" value="CheW"/>
</dbReference>
<dbReference type="GO" id="GO:0007165">
    <property type="term" value="P:signal transduction"/>
    <property type="evidence" value="ECO:0007669"/>
    <property type="project" value="InterPro"/>
</dbReference>
<dbReference type="Gene3D" id="2.30.30.40">
    <property type="entry name" value="SH3 Domains"/>
    <property type="match status" value="1"/>
</dbReference>
<keyword evidence="3" id="KW-0963">Cytoplasm</keyword>
<dbReference type="SUPFAM" id="SSF50341">
    <property type="entry name" value="CheW-like"/>
    <property type="match status" value="1"/>
</dbReference>